<feature type="region of interest" description="Disordered" evidence="1">
    <location>
        <begin position="581"/>
        <end position="614"/>
    </location>
</feature>
<name>A0AAF1BCW6_DAUCS</name>
<feature type="domain" description="DUF6857" evidence="4">
    <location>
        <begin position="406"/>
        <end position="721"/>
    </location>
</feature>
<evidence type="ECO:0000313" key="5">
    <source>
        <dbReference type="EMBL" id="WOH11631.1"/>
    </source>
</evidence>
<dbReference type="Pfam" id="PF06075">
    <property type="entry name" value="DUF936"/>
    <property type="match status" value="1"/>
</dbReference>
<accession>A0AAF1BCW6</accession>
<keyword evidence="6" id="KW-1185">Reference proteome</keyword>
<dbReference type="Proteomes" id="UP000077755">
    <property type="component" value="Chromosome 8"/>
</dbReference>
<evidence type="ECO:0000259" key="4">
    <source>
        <dbReference type="Pfam" id="PF21647"/>
    </source>
</evidence>
<sequence length="737" mass="78831">MASLVPGVLLMLLQHMNTDVKVGGEHRSSLLQVVGIVPALAGGELFSNKGFYLKVSDSSHATYVSLPDEHVDLILSDKIQLGQFIHVDRLEAASPVPILYGVRPLPGRHPCVGTPEDLVATHSLGFLSNDANLLSGSKNLEKSKPESKVLGGTSGCGSVGMRRDKKFASLKLGGGLKDDLGNGESPSLIRSKSQLLKVGVGSVEKKEPALKKSLSSRSIPSSPMSCYSLPNSFEKFSNGIKQQGKIGGFGKTTKLASGEKASSVRGTSPAKTKTVAGSSVSNFIQGIGSGPKALRKSWEGNMDVKARDSPRLRTTKSNLKPESPSFLVPRKSTSERLPPKEETKVKVSSKSVKEENKAGLAANRATTNGALVDPNRSHKQMLSVGKKTPGNVANHGLPGNFNKVSLSKKRLTEGSASWASLPSSLAKLGKDVLKHRDAAQMAAIVALEEASAAESLLGCLSTYSDLSSSAREDNPQTAVEQFLTFHSSLKSCHQIVSSLYKATTTGSSSDGEKVPSDEALKVTSERRKQAASWVDAALMTSLSSFSLYTKQSLSSTAPISTSSPNQKTVLANEPILVLENSSKSTSTKTQAKPRQTVSSKITGQKPKVPPPLPPQVEWVRGDGLYEGVDLAEMLQMESQDWFLEFLERFLDAKVDVSTLSDNGQIANMLTQLKSVNDWLDGIATTKDEEENTHISPDTIERIRKKIYEYLLTHVESAAAALGSGSQSSPPTETNIRR</sequence>
<reference evidence="5" key="1">
    <citation type="journal article" date="2016" name="Nat. Genet.">
        <title>A high-quality carrot genome assembly provides new insights into carotenoid accumulation and asterid genome evolution.</title>
        <authorList>
            <person name="Iorizzo M."/>
            <person name="Ellison S."/>
            <person name="Senalik D."/>
            <person name="Zeng P."/>
            <person name="Satapoomin P."/>
            <person name="Huang J."/>
            <person name="Bowman M."/>
            <person name="Iovene M."/>
            <person name="Sanseverino W."/>
            <person name="Cavagnaro P."/>
            <person name="Yildiz M."/>
            <person name="Macko-Podgorni A."/>
            <person name="Moranska E."/>
            <person name="Grzebelus E."/>
            <person name="Grzebelus D."/>
            <person name="Ashrafi H."/>
            <person name="Zheng Z."/>
            <person name="Cheng S."/>
            <person name="Spooner D."/>
            <person name="Van Deynze A."/>
            <person name="Simon P."/>
        </authorList>
    </citation>
    <scope>NUCLEOTIDE SEQUENCE</scope>
    <source>
        <tissue evidence="5">Leaf</tissue>
    </source>
</reference>
<feature type="compositionally biased region" description="Basic and acidic residues" evidence="1">
    <location>
        <begin position="332"/>
        <end position="357"/>
    </location>
</feature>
<evidence type="ECO:0000256" key="1">
    <source>
        <dbReference type="SAM" id="MobiDB-lite"/>
    </source>
</evidence>
<evidence type="ECO:0008006" key="7">
    <source>
        <dbReference type="Google" id="ProtNLM"/>
    </source>
</evidence>
<organism evidence="5 6">
    <name type="scientific">Daucus carota subsp. sativus</name>
    <name type="common">Carrot</name>
    <dbReference type="NCBI Taxonomy" id="79200"/>
    <lineage>
        <taxon>Eukaryota</taxon>
        <taxon>Viridiplantae</taxon>
        <taxon>Streptophyta</taxon>
        <taxon>Embryophyta</taxon>
        <taxon>Tracheophyta</taxon>
        <taxon>Spermatophyta</taxon>
        <taxon>Magnoliopsida</taxon>
        <taxon>eudicotyledons</taxon>
        <taxon>Gunneridae</taxon>
        <taxon>Pentapetalae</taxon>
        <taxon>asterids</taxon>
        <taxon>campanulids</taxon>
        <taxon>Apiales</taxon>
        <taxon>Apiaceae</taxon>
        <taxon>Apioideae</taxon>
        <taxon>Scandiceae</taxon>
        <taxon>Daucinae</taxon>
        <taxon>Daucus</taxon>
        <taxon>Daucus sect. Daucus</taxon>
    </lineage>
</organism>
<evidence type="ECO:0000259" key="3">
    <source>
        <dbReference type="Pfam" id="PF06075"/>
    </source>
</evidence>
<feature type="region of interest" description="Disordered" evidence="1">
    <location>
        <begin position="503"/>
        <end position="522"/>
    </location>
</feature>
<gene>
    <name evidence="5" type="ORF">DCAR_0831121</name>
</gene>
<dbReference type="Pfam" id="PF21647">
    <property type="entry name" value="DUF6857"/>
    <property type="match status" value="1"/>
</dbReference>
<feature type="compositionally biased region" description="Polar residues" evidence="1">
    <location>
        <begin position="590"/>
        <end position="602"/>
    </location>
</feature>
<dbReference type="InterPro" id="IPR049172">
    <property type="entry name" value="DUF6857_pln"/>
</dbReference>
<proteinExistence type="predicted"/>
<dbReference type="EMBL" id="CP093350">
    <property type="protein sequence ID" value="WOH11631.1"/>
    <property type="molecule type" value="Genomic_DNA"/>
</dbReference>
<dbReference type="AlphaFoldDB" id="A0AAF1BCW6"/>
<dbReference type="InterPro" id="IPR048297">
    <property type="entry name" value="DUF936_dom_pln"/>
</dbReference>
<reference evidence="5" key="2">
    <citation type="submission" date="2022-03" db="EMBL/GenBank/DDBJ databases">
        <title>Draft title - Genomic analysis of global carrot germplasm unveils the trajectory of domestication and the origin of high carotenoid orange carrot.</title>
        <authorList>
            <person name="Iorizzo M."/>
            <person name="Ellison S."/>
            <person name="Senalik D."/>
            <person name="Macko-Podgorni A."/>
            <person name="Grzebelus D."/>
            <person name="Bostan H."/>
            <person name="Rolling W."/>
            <person name="Curaba J."/>
            <person name="Simon P."/>
        </authorList>
    </citation>
    <scope>NUCLEOTIDE SEQUENCE</scope>
    <source>
        <tissue evidence="5">Leaf</tissue>
    </source>
</reference>
<feature type="chain" id="PRO_5042258994" description="DUF936 domain-containing protein" evidence="2">
    <location>
        <begin position="19"/>
        <end position="737"/>
    </location>
</feature>
<keyword evidence="2" id="KW-0732">Signal</keyword>
<dbReference type="InterPro" id="IPR010341">
    <property type="entry name" value="DUF936_pln"/>
</dbReference>
<evidence type="ECO:0000256" key="2">
    <source>
        <dbReference type="SAM" id="SignalP"/>
    </source>
</evidence>
<feature type="domain" description="DUF936" evidence="3">
    <location>
        <begin position="4"/>
        <end position="120"/>
    </location>
</feature>
<evidence type="ECO:0000313" key="6">
    <source>
        <dbReference type="Proteomes" id="UP000077755"/>
    </source>
</evidence>
<feature type="compositionally biased region" description="Basic and acidic residues" evidence="1">
    <location>
        <begin position="296"/>
        <end position="311"/>
    </location>
</feature>
<feature type="signal peptide" evidence="2">
    <location>
        <begin position="1"/>
        <end position="18"/>
    </location>
</feature>
<protein>
    <recommendedName>
        <fullName evidence="7">DUF936 domain-containing protein</fullName>
    </recommendedName>
</protein>
<dbReference type="PANTHER" id="PTHR31928">
    <property type="entry name" value="EXPRESSED PROTEIN"/>
    <property type="match status" value="1"/>
</dbReference>
<feature type="region of interest" description="Disordered" evidence="1">
    <location>
        <begin position="291"/>
        <end position="361"/>
    </location>
</feature>
<feature type="compositionally biased region" description="Basic and acidic residues" evidence="1">
    <location>
        <begin position="510"/>
        <end position="522"/>
    </location>
</feature>
<dbReference type="PANTHER" id="PTHR31928:SF4">
    <property type="entry name" value="OS08G0541500 PROTEIN"/>
    <property type="match status" value="1"/>
</dbReference>